<dbReference type="PANTHER" id="PTHR33202">
    <property type="entry name" value="ZINC UPTAKE REGULATION PROTEIN"/>
    <property type="match status" value="1"/>
</dbReference>
<evidence type="ECO:0000256" key="1">
    <source>
        <dbReference type="ARBA" id="ARBA00007957"/>
    </source>
</evidence>
<evidence type="ECO:0000256" key="2">
    <source>
        <dbReference type="ARBA" id="ARBA00022491"/>
    </source>
</evidence>
<dbReference type="InterPro" id="IPR043135">
    <property type="entry name" value="Fur_C"/>
</dbReference>
<sequence>MTQVPEELMAKADAFCQREGLRLTPTRRRVLELIVRSPGGTKAYDLLDTLALENSSARPPTVYRAIDFLLSNGLIHRIESLNAYVRCTCPEHVQAYQLLICEVCGYVQELHEDLIDQRLDAAAAKQGFTVEKKTIEVHGRCQDCQPDKHLREPAHV</sequence>
<keyword evidence="4 7" id="KW-0805">Transcription regulation</keyword>
<evidence type="ECO:0000256" key="6">
    <source>
        <dbReference type="ARBA" id="ARBA00023163"/>
    </source>
</evidence>
<comment type="caution">
    <text evidence="8">The sequence shown here is derived from an EMBL/GenBank/DDBJ whole genome shotgun (WGS) entry which is preliminary data.</text>
</comment>
<evidence type="ECO:0000256" key="7">
    <source>
        <dbReference type="RuleBase" id="RU364037"/>
    </source>
</evidence>
<dbReference type="EMBL" id="BSOR01000017">
    <property type="protein sequence ID" value="GLR63794.1"/>
    <property type="molecule type" value="Genomic_DNA"/>
</dbReference>
<keyword evidence="9" id="KW-1185">Reference proteome</keyword>
<keyword evidence="5 7" id="KW-0238">DNA-binding</keyword>
<keyword evidence="7" id="KW-0479">Metal-binding</keyword>
<evidence type="ECO:0000256" key="5">
    <source>
        <dbReference type="ARBA" id="ARBA00023125"/>
    </source>
</evidence>
<dbReference type="InterPro" id="IPR036390">
    <property type="entry name" value="WH_DNA-bd_sf"/>
</dbReference>
<evidence type="ECO:0000313" key="8">
    <source>
        <dbReference type="EMBL" id="GLR63794.1"/>
    </source>
</evidence>
<dbReference type="Gene3D" id="1.10.10.10">
    <property type="entry name" value="Winged helix-like DNA-binding domain superfamily/Winged helix DNA-binding domain"/>
    <property type="match status" value="1"/>
</dbReference>
<proteinExistence type="inferred from homology"/>
<keyword evidence="2 7" id="KW-0678">Repressor</keyword>
<comment type="subcellular location">
    <subcellularLocation>
        <location evidence="7">Cytoplasm</location>
    </subcellularLocation>
</comment>
<keyword evidence="6 7" id="KW-0804">Transcription</keyword>
<protein>
    <recommendedName>
        <fullName evidence="7">Ferric uptake regulation protein</fullName>
    </recommendedName>
</protein>
<dbReference type="Pfam" id="PF01475">
    <property type="entry name" value="FUR"/>
    <property type="match status" value="1"/>
</dbReference>
<dbReference type="Proteomes" id="UP001156682">
    <property type="component" value="Unassembled WGS sequence"/>
</dbReference>
<keyword evidence="7" id="KW-0963">Cytoplasm</keyword>
<comment type="similarity">
    <text evidence="1 7">Belongs to the Fur family.</text>
</comment>
<organism evidence="8 9">
    <name type="scientific">Marinospirillum insulare</name>
    <dbReference type="NCBI Taxonomy" id="217169"/>
    <lineage>
        <taxon>Bacteria</taxon>
        <taxon>Pseudomonadati</taxon>
        <taxon>Pseudomonadota</taxon>
        <taxon>Gammaproteobacteria</taxon>
        <taxon>Oceanospirillales</taxon>
        <taxon>Oceanospirillaceae</taxon>
        <taxon>Marinospirillum</taxon>
    </lineage>
</organism>
<evidence type="ECO:0000256" key="4">
    <source>
        <dbReference type="ARBA" id="ARBA00023015"/>
    </source>
</evidence>
<reference evidence="9" key="1">
    <citation type="journal article" date="2019" name="Int. J. Syst. Evol. Microbiol.">
        <title>The Global Catalogue of Microorganisms (GCM) 10K type strain sequencing project: providing services to taxonomists for standard genome sequencing and annotation.</title>
        <authorList>
            <consortium name="The Broad Institute Genomics Platform"/>
            <consortium name="The Broad Institute Genome Sequencing Center for Infectious Disease"/>
            <person name="Wu L."/>
            <person name="Ma J."/>
        </authorList>
    </citation>
    <scope>NUCLEOTIDE SEQUENCE [LARGE SCALE GENOMIC DNA]</scope>
    <source>
        <strain evidence="9">NBRC 100033</strain>
    </source>
</reference>
<accession>A0ABQ6A0Y8</accession>
<dbReference type="InterPro" id="IPR002481">
    <property type="entry name" value="FUR"/>
</dbReference>
<dbReference type="RefSeq" id="WP_027850826.1">
    <property type="nucleotide sequence ID" value="NZ_BSOR01000017.1"/>
</dbReference>
<evidence type="ECO:0000313" key="9">
    <source>
        <dbReference type="Proteomes" id="UP001156682"/>
    </source>
</evidence>
<comment type="subunit">
    <text evidence="7">Homodimer.</text>
</comment>
<name>A0ABQ6A0Y8_9GAMM</name>
<dbReference type="CDD" id="cd07153">
    <property type="entry name" value="Fur_like"/>
    <property type="match status" value="1"/>
</dbReference>
<keyword evidence="7" id="KW-0408">Iron</keyword>
<dbReference type="SUPFAM" id="SSF46785">
    <property type="entry name" value="Winged helix' DNA-binding domain"/>
    <property type="match status" value="1"/>
</dbReference>
<dbReference type="Gene3D" id="3.30.1490.190">
    <property type="match status" value="1"/>
</dbReference>
<dbReference type="InterPro" id="IPR036388">
    <property type="entry name" value="WH-like_DNA-bd_sf"/>
</dbReference>
<gene>
    <name evidence="8" type="primary">zur</name>
    <name evidence="7" type="synonym">fur</name>
    <name evidence="8" type="ORF">GCM10007878_12290</name>
</gene>
<dbReference type="PANTHER" id="PTHR33202:SF6">
    <property type="entry name" value="ZINC UPTAKE REGULATION PROTEIN"/>
    <property type="match status" value="1"/>
</dbReference>
<keyword evidence="3 7" id="KW-0862">Zinc</keyword>
<evidence type="ECO:0000256" key="3">
    <source>
        <dbReference type="ARBA" id="ARBA00022833"/>
    </source>
</evidence>